<dbReference type="PANTHER" id="PTHR47723:SF22">
    <property type="entry name" value="RNASE H TYPE-1 DOMAIN-CONTAINING PROTEIN"/>
    <property type="match status" value="1"/>
</dbReference>
<organism evidence="2 3">
    <name type="scientific">Dipteronia sinensis</name>
    <dbReference type="NCBI Taxonomy" id="43782"/>
    <lineage>
        <taxon>Eukaryota</taxon>
        <taxon>Viridiplantae</taxon>
        <taxon>Streptophyta</taxon>
        <taxon>Embryophyta</taxon>
        <taxon>Tracheophyta</taxon>
        <taxon>Spermatophyta</taxon>
        <taxon>Magnoliopsida</taxon>
        <taxon>eudicotyledons</taxon>
        <taxon>Gunneridae</taxon>
        <taxon>Pentapetalae</taxon>
        <taxon>rosids</taxon>
        <taxon>malvids</taxon>
        <taxon>Sapindales</taxon>
        <taxon>Sapindaceae</taxon>
        <taxon>Hippocastanoideae</taxon>
        <taxon>Acereae</taxon>
        <taxon>Dipteronia</taxon>
    </lineage>
</organism>
<keyword evidence="3" id="KW-1185">Reference proteome</keyword>
<dbReference type="InterPro" id="IPR044730">
    <property type="entry name" value="RNase_H-like_dom_plant"/>
</dbReference>
<comment type="caution">
    <text evidence="2">The sequence shown here is derived from an EMBL/GenBank/DDBJ whole genome shotgun (WGS) entry which is preliminary data.</text>
</comment>
<dbReference type="Gene3D" id="3.30.420.10">
    <property type="entry name" value="Ribonuclease H-like superfamily/Ribonuclease H"/>
    <property type="match status" value="1"/>
</dbReference>
<dbReference type="GO" id="GO:0004523">
    <property type="term" value="F:RNA-DNA hybrid ribonuclease activity"/>
    <property type="evidence" value="ECO:0007669"/>
    <property type="project" value="InterPro"/>
</dbReference>
<name>A0AAE0EC57_9ROSI</name>
<evidence type="ECO:0000313" key="3">
    <source>
        <dbReference type="Proteomes" id="UP001281410"/>
    </source>
</evidence>
<dbReference type="CDD" id="cd06222">
    <property type="entry name" value="RNase_H_like"/>
    <property type="match status" value="1"/>
</dbReference>
<reference evidence="2" key="1">
    <citation type="journal article" date="2023" name="Plant J.">
        <title>Genome sequences and population genomics provide insights into the demographic history, inbreeding, and mutation load of two 'living fossil' tree species of Dipteronia.</title>
        <authorList>
            <person name="Feng Y."/>
            <person name="Comes H.P."/>
            <person name="Chen J."/>
            <person name="Zhu S."/>
            <person name="Lu R."/>
            <person name="Zhang X."/>
            <person name="Li P."/>
            <person name="Qiu J."/>
            <person name="Olsen K.M."/>
            <person name="Qiu Y."/>
        </authorList>
    </citation>
    <scope>NUCLEOTIDE SEQUENCE</scope>
    <source>
        <strain evidence="2">NBL</strain>
    </source>
</reference>
<dbReference type="EMBL" id="JANJYJ010000003">
    <property type="protein sequence ID" value="KAK3222654.1"/>
    <property type="molecule type" value="Genomic_DNA"/>
</dbReference>
<sequence length="114" mass="12545">MVICYFSDFVGPCDASTAEMMAIHKACSLCVARGVFIGKKIDFISDSTEAVSRVNDESRDNLNQLNLIYDIRSMLGSLGKASLSYNPRVTNHAADLMAKQGLSSNREIVVWHDV</sequence>
<dbReference type="InterPro" id="IPR012337">
    <property type="entry name" value="RNaseH-like_sf"/>
</dbReference>
<dbReference type="InterPro" id="IPR053151">
    <property type="entry name" value="RNase_H-like"/>
</dbReference>
<protein>
    <recommendedName>
        <fullName evidence="1">RNase H type-1 domain-containing protein</fullName>
    </recommendedName>
</protein>
<dbReference type="GO" id="GO:0003676">
    <property type="term" value="F:nucleic acid binding"/>
    <property type="evidence" value="ECO:0007669"/>
    <property type="project" value="InterPro"/>
</dbReference>
<dbReference type="SUPFAM" id="SSF53098">
    <property type="entry name" value="Ribonuclease H-like"/>
    <property type="match status" value="1"/>
</dbReference>
<dbReference type="AlphaFoldDB" id="A0AAE0EC57"/>
<dbReference type="Proteomes" id="UP001281410">
    <property type="component" value="Unassembled WGS sequence"/>
</dbReference>
<dbReference type="InterPro" id="IPR036397">
    <property type="entry name" value="RNaseH_sf"/>
</dbReference>
<accession>A0AAE0EC57</accession>
<feature type="domain" description="RNase H type-1" evidence="1">
    <location>
        <begin position="9"/>
        <end position="100"/>
    </location>
</feature>
<proteinExistence type="predicted"/>
<dbReference type="PANTHER" id="PTHR47723">
    <property type="entry name" value="OS05G0353850 PROTEIN"/>
    <property type="match status" value="1"/>
</dbReference>
<dbReference type="Pfam" id="PF13456">
    <property type="entry name" value="RVT_3"/>
    <property type="match status" value="1"/>
</dbReference>
<evidence type="ECO:0000259" key="1">
    <source>
        <dbReference type="Pfam" id="PF13456"/>
    </source>
</evidence>
<gene>
    <name evidence="2" type="ORF">Dsin_009679</name>
</gene>
<evidence type="ECO:0000313" key="2">
    <source>
        <dbReference type="EMBL" id="KAK3222654.1"/>
    </source>
</evidence>
<dbReference type="InterPro" id="IPR002156">
    <property type="entry name" value="RNaseH_domain"/>
</dbReference>